<dbReference type="Proteomes" id="UP000059188">
    <property type="component" value="Unassembled WGS sequence"/>
</dbReference>
<reference evidence="2 4" key="3">
    <citation type="submission" date="2014-11" db="EMBL/GenBank/DDBJ databases">
        <authorList>
            <person name="Wibberg Daniel"/>
        </authorList>
    </citation>
    <scope>NUCLEOTIDE SEQUENCE [LARGE SCALE GENOMIC DNA]</scope>
    <source>
        <strain evidence="2">Rhizoctonia solani AG1-IB 7/3/14</strain>
    </source>
</reference>
<reference evidence="1 3" key="2">
    <citation type="journal article" date="2013" name="J. Biotechnol.">
        <title>Establishment and interpretation of the genome sequence of the phytopathogenic fungus Rhizoctonia solani AG1-IB isolate 7/3/14.</title>
        <authorList>
            <person name="Wibberg D.W."/>
            <person name="Jelonek L.J."/>
            <person name="Rupp O.R."/>
            <person name="Hennig M.H."/>
            <person name="Eikmeyer F.E."/>
            <person name="Goesmann A.G."/>
            <person name="Hartmann A.H."/>
            <person name="Borriss R.B."/>
            <person name="Grosch R.G."/>
            <person name="Puehler A.P."/>
            <person name="Schlueter A.S."/>
        </authorList>
    </citation>
    <scope>NUCLEOTIDE SEQUENCE [LARGE SCALE GENOMIC DNA]</scope>
    <source>
        <strain evidence="3">AG1-IB / isolate 7/3/14</strain>
        <strain evidence="1">Isolate 7/3/14</strain>
    </source>
</reference>
<gene>
    <name evidence="1" type="ORF">BN14_07041</name>
    <name evidence="2" type="ORF">RSOLAG1IB_10267</name>
</gene>
<organism evidence="1 3">
    <name type="scientific">Thanatephorus cucumeris (strain AG1-IB / isolate 7/3/14)</name>
    <name type="common">Lettuce bottom rot fungus</name>
    <name type="synonym">Rhizoctonia solani</name>
    <dbReference type="NCBI Taxonomy" id="1108050"/>
    <lineage>
        <taxon>Eukaryota</taxon>
        <taxon>Fungi</taxon>
        <taxon>Dikarya</taxon>
        <taxon>Basidiomycota</taxon>
        <taxon>Agaricomycotina</taxon>
        <taxon>Agaricomycetes</taxon>
        <taxon>Cantharellales</taxon>
        <taxon>Ceratobasidiaceae</taxon>
        <taxon>Rhizoctonia</taxon>
        <taxon>Rhizoctonia solani AG-1</taxon>
    </lineage>
</organism>
<evidence type="ECO:0000313" key="4">
    <source>
        <dbReference type="Proteomes" id="UP000059188"/>
    </source>
</evidence>
<name>M5C0Q1_THACB</name>
<dbReference type="STRING" id="1108050.M5C0Q1"/>
<sequence length="218" mass="24548">MQEDSPHNGDKVVSSSSITPDMVIQASNKAENQWDVVHGQQAVEIARSIGFFKYIEPKVQFVVERASREDVENLAKWMKLLKEGLRLQHTVTQANNVDRGDVTLINSSRTDANIQQGDVVAAALHEVAIELINTKDLYPKQQRAFKLVQYHISQFIESCRQYNVTAPPQLMMLLVGEGGTGKLRVIQTITREFAHNDASHILLKSAYTGKLIQSFFRN</sequence>
<dbReference type="EMBL" id="LN679162">
    <property type="protein sequence ID" value="CEL62185.1"/>
    <property type="molecule type" value="Genomic_DNA"/>
</dbReference>
<dbReference type="HOGENOM" id="CLU_1267664_0_0_1"/>
<evidence type="ECO:0000313" key="3">
    <source>
        <dbReference type="Proteomes" id="UP000012065"/>
    </source>
</evidence>
<reference evidence="1" key="1">
    <citation type="submission" date="2012-10" db="EMBL/GenBank/DDBJ databases">
        <authorList>
            <person name="Jelonek L."/>
        </authorList>
    </citation>
    <scope>NUCLEOTIDE SEQUENCE</scope>
    <source>
        <strain evidence="1">Isolate 7/3/14</strain>
    </source>
</reference>
<evidence type="ECO:0000313" key="1">
    <source>
        <dbReference type="EMBL" id="CCO32974.1"/>
    </source>
</evidence>
<dbReference type="OrthoDB" id="432234at2759"/>
<proteinExistence type="predicted"/>
<dbReference type="Proteomes" id="UP000012065">
    <property type="component" value="Unassembled WGS sequence"/>
</dbReference>
<protein>
    <recommendedName>
        <fullName evidence="5">ATP-dependent DNA helicase</fullName>
    </recommendedName>
</protein>
<dbReference type="EMBL" id="CAOJ01010752">
    <property type="protein sequence ID" value="CCO32974.1"/>
    <property type="molecule type" value="Genomic_DNA"/>
</dbReference>
<keyword evidence="4" id="KW-1185">Reference proteome</keyword>
<evidence type="ECO:0000313" key="2">
    <source>
        <dbReference type="EMBL" id="CEL62185.1"/>
    </source>
</evidence>
<evidence type="ECO:0008006" key="5">
    <source>
        <dbReference type="Google" id="ProtNLM"/>
    </source>
</evidence>
<dbReference type="AlphaFoldDB" id="M5C0Q1"/>
<accession>M5C0Q1</accession>